<feature type="domain" description="HTH tetR-type" evidence="3">
    <location>
        <begin position="11"/>
        <end position="71"/>
    </location>
</feature>
<proteinExistence type="predicted"/>
<dbReference type="Proteomes" id="UP001157114">
    <property type="component" value="Unassembled WGS sequence"/>
</dbReference>
<accession>A0ABQ6GAK2</accession>
<feature type="DNA-binding region" description="H-T-H motif" evidence="2">
    <location>
        <begin position="34"/>
        <end position="53"/>
    </location>
</feature>
<dbReference type="PRINTS" id="PR00455">
    <property type="entry name" value="HTHTETR"/>
</dbReference>
<dbReference type="PROSITE" id="PS50977">
    <property type="entry name" value="HTH_TETR_2"/>
    <property type="match status" value="1"/>
</dbReference>
<reference evidence="4 5" key="1">
    <citation type="submission" date="2023-03" db="EMBL/GenBank/DDBJ databases">
        <title>Draft genome sequence of the bacteria which degrade cell wall of Tricholomamatutake.</title>
        <authorList>
            <person name="Konishi Y."/>
            <person name="Fukuta Y."/>
            <person name="Shirasaka N."/>
        </authorList>
    </citation>
    <scope>NUCLEOTIDE SEQUENCE [LARGE SCALE GENOMIC DNA]</scope>
    <source>
        <strain evidence="5">mu1</strain>
    </source>
</reference>
<evidence type="ECO:0000256" key="2">
    <source>
        <dbReference type="PROSITE-ProRule" id="PRU00335"/>
    </source>
</evidence>
<dbReference type="PANTHER" id="PTHR30055:SF226">
    <property type="entry name" value="HTH-TYPE TRANSCRIPTIONAL REGULATOR PKSA"/>
    <property type="match status" value="1"/>
</dbReference>
<dbReference type="PANTHER" id="PTHR30055">
    <property type="entry name" value="HTH-TYPE TRANSCRIPTIONAL REGULATOR RUTR"/>
    <property type="match status" value="1"/>
</dbReference>
<comment type="caution">
    <text evidence="4">The sequence shown here is derived from an EMBL/GenBank/DDBJ whole genome shotgun (WGS) entry which is preliminary data.</text>
</comment>
<organism evidence="4 5">
    <name type="scientific">Paenibacillus glycanilyticus</name>
    <dbReference type="NCBI Taxonomy" id="126569"/>
    <lineage>
        <taxon>Bacteria</taxon>
        <taxon>Bacillati</taxon>
        <taxon>Bacillota</taxon>
        <taxon>Bacilli</taxon>
        <taxon>Bacillales</taxon>
        <taxon>Paenibacillaceae</taxon>
        <taxon>Paenibacillus</taxon>
    </lineage>
</organism>
<keyword evidence="1 2" id="KW-0238">DNA-binding</keyword>
<evidence type="ECO:0000256" key="1">
    <source>
        <dbReference type="ARBA" id="ARBA00023125"/>
    </source>
</evidence>
<evidence type="ECO:0000313" key="4">
    <source>
        <dbReference type="EMBL" id="GLX67280.1"/>
    </source>
</evidence>
<dbReference type="SUPFAM" id="SSF46689">
    <property type="entry name" value="Homeodomain-like"/>
    <property type="match status" value="1"/>
</dbReference>
<keyword evidence="5" id="KW-1185">Reference proteome</keyword>
<dbReference type="InterPro" id="IPR009057">
    <property type="entry name" value="Homeodomain-like_sf"/>
</dbReference>
<gene>
    <name evidence="4" type="ORF">MU1_16250</name>
</gene>
<dbReference type="RefSeq" id="WP_284238025.1">
    <property type="nucleotide sequence ID" value="NZ_BSSQ01000006.1"/>
</dbReference>
<dbReference type="PROSITE" id="PS01081">
    <property type="entry name" value="HTH_TETR_1"/>
    <property type="match status" value="1"/>
</dbReference>
<dbReference type="InterPro" id="IPR050109">
    <property type="entry name" value="HTH-type_TetR-like_transc_reg"/>
</dbReference>
<dbReference type="InterPro" id="IPR023772">
    <property type="entry name" value="DNA-bd_HTH_TetR-type_CS"/>
</dbReference>
<dbReference type="Gene3D" id="1.10.10.60">
    <property type="entry name" value="Homeodomain-like"/>
    <property type="match status" value="1"/>
</dbReference>
<evidence type="ECO:0000313" key="5">
    <source>
        <dbReference type="Proteomes" id="UP001157114"/>
    </source>
</evidence>
<sequence length="219" mass="24633">MGRRKKQPLDEATRAMIIHTAHDLFMEQGYRSVTTRQIAEACGLTQPAMYHYFADKEALYTEVLRTVTEDTKIAMNSLAASEGKLRERLVKLVAYILQHMPDDLSQMERDIRHELKEENRQLITQWWRECYLLPLSSLFVEGQQTGQIRTAEQHGLDPFAASFTLLSMIQRKPGGPGSSASPIPVEALATRTVDVLLFGLASEAGREEATVQIKGDENG</sequence>
<name>A0ABQ6GAK2_9BACL</name>
<protein>
    <submittedName>
        <fullName evidence="4">TetR family transcriptional regulator</fullName>
    </submittedName>
</protein>
<dbReference type="Pfam" id="PF00440">
    <property type="entry name" value="TetR_N"/>
    <property type="match status" value="1"/>
</dbReference>
<evidence type="ECO:0000259" key="3">
    <source>
        <dbReference type="PROSITE" id="PS50977"/>
    </source>
</evidence>
<dbReference type="EMBL" id="BSSQ01000006">
    <property type="protein sequence ID" value="GLX67280.1"/>
    <property type="molecule type" value="Genomic_DNA"/>
</dbReference>
<dbReference type="Gene3D" id="1.10.357.10">
    <property type="entry name" value="Tetracycline Repressor, domain 2"/>
    <property type="match status" value="1"/>
</dbReference>
<dbReference type="InterPro" id="IPR001647">
    <property type="entry name" value="HTH_TetR"/>
</dbReference>